<feature type="region of interest" description="Disordered" evidence="8">
    <location>
        <begin position="1458"/>
        <end position="1478"/>
    </location>
</feature>
<dbReference type="CDD" id="cd08952">
    <property type="entry name" value="KR_1_SDR_x"/>
    <property type="match status" value="1"/>
</dbReference>
<comment type="cofactor">
    <cofactor evidence="1">
        <name>pantetheine 4'-phosphate</name>
        <dbReference type="ChEBI" id="CHEBI:47942"/>
    </cofactor>
</comment>
<evidence type="ECO:0000256" key="8">
    <source>
        <dbReference type="SAM" id="MobiDB-lite"/>
    </source>
</evidence>
<keyword evidence="12" id="KW-1185">Reference proteome</keyword>
<dbReference type="PANTHER" id="PTHR43775">
    <property type="entry name" value="FATTY ACID SYNTHASE"/>
    <property type="match status" value="1"/>
</dbReference>
<dbReference type="InterPro" id="IPR020806">
    <property type="entry name" value="PKS_PP-bd"/>
</dbReference>
<dbReference type="SUPFAM" id="SSF54427">
    <property type="entry name" value="NTF2-like"/>
    <property type="match status" value="1"/>
</dbReference>
<dbReference type="Gene3D" id="6.10.140.1830">
    <property type="match status" value="1"/>
</dbReference>
<dbReference type="SMART" id="SM00822">
    <property type="entry name" value="PKS_KR"/>
    <property type="match status" value="1"/>
</dbReference>
<comment type="caution">
    <text evidence="11">The sequence shown here is derived from an EMBL/GenBank/DDBJ whole genome shotgun (WGS) entry which is preliminary data.</text>
</comment>
<dbReference type="PROSITE" id="PS00606">
    <property type="entry name" value="KS3_1"/>
    <property type="match status" value="2"/>
</dbReference>
<dbReference type="SMART" id="SM00823">
    <property type="entry name" value="PKS_PP"/>
    <property type="match status" value="1"/>
</dbReference>
<dbReference type="SUPFAM" id="SSF53901">
    <property type="entry name" value="Thiolase-like"/>
    <property type="match status" value="2"/>
</dbReference>
<keyword evidence="2" id="KW-0596">Phosphopantetheine</keyword>
<keyword evidence="7" id="KW-0012">Acyltransferase</keyword>
<evidence type="ECO:0000313" key="12">
    <source>
        <dbReference type="Proteomes" id="UP000634229"/>
    </source>
</evidence>
<accession>A0ABS1NN08</accession>
<dbReference type="InterPro" id="IPR037401">
    <property type="entry name" value="SnoaL-like"/>
</dbReference>
<evidence type="ECO:0000256" key="7">
    <source>
        <dbReference type="ARBA" id="ARBA00023315"/>
    </source>
</evidence>
<dbReference type="PANTHER" id="PTHR43775:SF51">
    <property type="entry name" value="INACTIVE PHENOLPHTHIOCEROL SYNTHESIS POLYKETIDE SYNTHASE TYPE I PKS1-RELATED"/>
    <property type="match status" value="1"/>
</dbReference>
<dbReference type="Proteomes" id="UP000634229">
    <property type="component" value="Unassembled WGS sequence"/>
</dbReference>
<dbReference type="SUPFAM" id="SSF47336">
    <property type="entry name" value="ACP-like"/>
    <property type="match status" value="1"/>
</dbReference>
<dbReference type="Pfam" id="PF08990">
    <property type="entry name" value="Docking"/>
    <property type="match status" value="1"/>
</dbReference>
<dbReference type="InterPro" id="IPR036291">
    <property type="entry name" value="NAD(P)-bd_dom_sf"/>
</dbReference>
<dbReference type="Gene3D" id="1.10.1200.10">
    <property type="entry name" value="ACP-like"/>
    <property type="match status" value="1"/>
</dbReference>
<evidence type="ECO:0000313" key="11">
    <source>
        <dbReference type="EMBL" id="MBL1101481.1"/>
    </source>
</evidence>
<evidence type="ECO:0000256" key="1">
    <source>
        <dbReference type="ARBA" id="ARBA00001957"/>
    </source>
</evidence>
<dbReference type="Pfam" id="PF16197">
    <property type="entry name" value="KAsynt_C_assoc"/>
    <property type="match status" value="2"/>
</dbReference>
<evidence type="ECO:0000256" key="4">
    <source>
        <dbReference type="ARBA" id="ARBA00022679"/>
    </source>
</evidence>
<dbReference type="InterPro" id="IPR057326">
    <property type="entry name" value="KR_dom"/>
</dbReference>
<dbReference type="Gene3D" id="3.30.70.3290">
    <property type="match status" value="2"/>
</dbReference>
<evidence type="ECO:0000259" key="10">
    <source>
        <dbReference type="PROSITE" id="PS52004"/>
    </source>
</evidence>
<dbReference type="InterPro" id="IPR009081">
    <property type="entry name" value="PP-bd_ACP"/>
</dbReference>
<dbReference type="InterPro" id="IPR016036">
    <property type="entry name" value="Malonyl_transacylase_ACP-bd"/>
</dbReference>
<dbReference type="SUPFAM" id="SSF52151">
    <property type="entry name" value="FabD/lysophospholipase-like"/>
    <property type="match status" value="2"/>
</dbReference>
<dbReference type="InterPro" id="IPR014031">
    <property type="entry name" value="Ketoacyl_synth_C"/>
</dbReference>
<evidence type="ECO:0000256" key="6">
    <source>
        <dbReference type="ARBA" id="ARBA00023268"/>
    </source>
</evidence>
<dbReference type="InterPro" id="IPR015083">
    <property type="entry name" value="NorB/c/GfsB-D-like_docking"/>
</dbReference>
<protein>
    <submittedName>
        <fullName evidence="11">SDR family NAD(P)-dependent oxidoreductase</fullName>
    </submittedName>
</protein>
<dbReference type="InterPro" id="IPR014043">
    <property type="entry name" value="Acyl_transferase_dom"/>
</dbReference>
<dbReference type="InterPro" id="IPR032821">
    <property type="entry name" value="PKS_assoc"/>
</dbReference>
<dbReference type="SMART" id="SM00827">
    <property type="entry name" value="PKS_AT"/>
    <property type="match status" value="1"/>
</dbReference>
<dbReference type="SMART" id="SM00825">
    <property type="entry name" value="PKS_KS"/>
    <property type="match status" value="2"/>
</dbReference>
<dbReference type="Pfam" id="PF00698">
    <property type="entry name" value="Acyl_transf_1"/>
    <property type="match status" value="2"/>
</dbReference>
<dbReference type="InterPro" id="IPR013968">
    <property type="entry name" value="PKS_KR"/>
</dbReference>
<evidence type="ECO:0000259" key="9">
    <source>
        <dbReference type="PROSITE" id="PS50075"/>
    </source>
</evidence>
<dbReference type="InterPro" id="IPR032710">
    <property type="entry name" value="NTF2-like_dom_sf"/>
</dbReference>
<evidence type="ECO:0000256" key="3">
    <source>
        <dbReference type="ARBA" id="ARBA00022553"/>
    </source>
</evidence>
<dbReference type="Pfam" id="PF00550">
    <property type="entry name" value="PP-binding"/>
    <property type="match status" value="1"/>
</dbReference>
<dbReference type="InterPro" id="IPR001227">
    <property type="entry name" value="Ac_transferase_dom_sf"/>
</dbReference>
<dbReference type="InterPro" id="IPR036736">
    <property type="entry name" value="ACP-like_sf"/>
</dbReference>
<dbReference type="RefSeq" id="WP_201881089.1">
    <property type="nucleotide sequence ID" value="NZ_JAERRF010000029.1"/>
</dbReference>
<reference evidence="11 12" key="1">
    <citation type="submission" date="2021-01" db="EMBL/GenBank/DDBJ databases">
        <title>WGS of actinomycetes isolated from Thailand.</title>
        <authorList>
            <person name="Thawai C."/>
        </authorList>
    </citation>
    <scope>NUCLEOTIDE SEQUENCE [LARGE SCALE GENOMIC DNA]</scope>
    <source>
        <strain evidence="11 12">CA1R205</strain>
    </source>
</reference>
<dbReference type="PROSITE" id="PS00012">
    <property type="entry name" value="PHOSPHOPANTETHEINE"/>
    <property type="match status" value="1"/>
</dbReference>
<sequence>MSSASADKVVEALRASLTENERLRRQNRDMSEASREPVAIVSMACRYPGGVRTPEDLWQLVLEGRDAVGPLPDDRGWDLEALYDPDPDAQGKTYVREGAFLYDAGDFDAEVFGVSPHEALAMDPQQRVLMETSWELLERARIAPDSLRGTPVGVFTGGVGTDYISRHYAMGAPEVPGGVEGHAMTGSASSVFSGRIAFTYGFEGPAVTVDTACSSSLVALHMAAQSLRQGECNLAFAGGVAVLPNPGTFVGFSRQRGLSPDGRCKAFSASADGTGWGEGAGLVLLERLSDARRNGRQVLAVVRGSAINQDGASNGLTAPNGPSQQRVIRAALANARLKPQDVDAVEAHGTGTPLGDPIEAQALQATYGKGRDADKPLWLGSVKSNIAHPQAAAGVAGVIKAVMAMRHGILPKTLHAEERSSHIDWSAGAVGLLTQQCDWPERGRPRRIGVSSFGISGTNAHAILEQAPEQPEPERTAEAPAGAVVPWVLSGRSAEALRGQAARLAAYVADRPEADPIDVGHSLVTTRSALEHRAVVVAADGTAQSLQAGLAVLAAGETTAGVVRGVARGGVRPVLVFPGQGSQWVGMAEGLLAASPAFARRIAECEQALAPHVDWSLTEVLTGGGATAPLLERVDVVQPVLWAVMVSLAEAWRSVGVVPAAVVGHSQGEIAAACVAGGLTLEDAARVVALRARALVALQGQGGMASIAVSRARTEEILAPYGDRLSVAAANGPESTVVSGDTDALDELVESAEELGVHARRVPVSYASHCAHVERIQDELTDVLAAIRPQTSAVPFFSTVTGDWQDTAGMDAEYWFRNLRRPVEFESATRSLLEQGYSVFVESSAHPVLVNGLLETIEDSGLPGTAVGSLRRDEGGWDRFLTSAAEVYTQGVDVDWAGPLAGGRPVDLPTYAFQRKRLWLTTEPPVRPGDDTHDEATAAFWEAVEREDLDGLAATLQPGAGADVRASLGALLPALSAWRRERRKENTVDAWRYRVAWHPLGVSAPSADALAGGTWLLVHPVDGPRDAWIDAAAQALGAAGADVRTVALDTAAPDRAAWAQRLASEGPLAGVLSLLALDDAPLGGNPVLTQGAAAVLTLFQALGDADVKGRLWCATRGAVGVSGADRAQNAAQAQIWGFGRVAALEQPARWGGLVDLPAGPDTRAAGRLCGILAAGGEEDQLALRPSGVFVRRLVHAPLVETPAGQWQVRGTVLVTGGTGGLGGHVARWLAGQGAEHLVLTSRRGPHAPGAAELRDELEQSGVRVTVAACDVADREALAALLDGLRADGSPLTAVVHTAGVPGPFVTLADASADDLAETLAAKAGGAEALDELLADEELDAFVLFSSNAGVWGGAGQGPYAAANAHLDALAERRRARGRRALSVAWGMWAGDGLASDKGVEDALRRTGLLPMEPVLAVAALQQALERDMTFLSVTDMDWERFAAVFTANRPSTLLSKLPELRRPSAAGTTGDRGTEGGPVSELAGRLAGMSAVEQQRVLLDLVRAQTAAVVGYDSAEAVDRERTFQELGYNSVTSVELRNRLSDATGLKLPASLVFDHPTPTALARRLRIDLVGAEDSEVGQDTVAPLALVDADPIAIVGMSCRLPGGVESPEDLWRVVADGHDVVGPLPEDRGWDAVEKLTEMGVDMPGGRWLTRGGFLTGATEFDPQFFGISDAEALAMDPQHRLLLQLSWEAAERAGVDPQTLRGTDTGVYVGTFFQPYWAGSNRIAEDVKPYLGIGMVPTFASGRVAYLMGLEGPTFTVDTGCSSSGVALHLACQALARGECSAALVGGATVLSSPLAVPDLGGMAPDGRCKPFSEDADGTGWGEGAAVLMVERLSDARRKGHEVLAVIRGSAVNHNGESNGMSPKGSSQQKVIRQALTGAGLTADEVDAVEGHGTGTPLGDPIEAQALLATYGRNRPADRPLWLGTVKSNIGHPQAASGLVGVIKTVLSMRHGVLPRTLSTDTPTMQVDWSGGGVALLAEDTPWPETGRPRRAGVSSFGASGTKVHLILEHEPPAKSPAAQESGGPAVLPFLVSSRSAEGLREQARRLRESVAGRPATELRDVAWSLATTRTAFTHRAALFASGRDELLAGLAALENGEPLDQGVQAEAAAGAGTVFVCAGGIQPGVRELYERFPLFADTLDEVCAHLDAQLHTPAHPAALAAERPADATLAAAVAFAHEVALAQLVQGMGVTPDVVAGHGLGEVAAAYVAGALPLPDAASLVVAAARLLARDALRAEAEDLFRRTLKGVAPQPGSAPLVRASTGETLTADTLLDPAHWQATQPLSGQLPTPAGATALVRLDVAVQQDGRAAAEQLLCLLAGLHVTGVPVAWREALVGAGAEGRVVDLPTYAFRRDTYWLNANPVALLGETLEGRNAGNWAALEGEELLDEADRKAVVEEYFRRLNAGDLEGAVEMFAPDIRMEDPVGSAPRVGIEEVKEYIASVIKAKSEIEVGTIVAAQDGSRIAVPLVGRLNQLGTGDGARMEIPCVDVIRIGGDGKIREILVFWGMTDITV</sequence>
<feature type="domain" description="Carrier" evidence="9">
    <location>
        <begin position="1496"/>
        <end position="1571"/>
    </location>
</feature>
<dbReference type="InterPro" id="IPR016035">
    <property type="entry name" value="Acyl_Trfase/lysoPLipase"/>
</dbReference>
<dbReference type="NCBIfam" id="NF045894">
    <property type="entry name" value="PKS_plus_SDR"/>
    <property type="match status" value="1"/>
</dbReference>
<evidence type="ECO:0000256" key="5">
    <source>
        <dbReference type="ARBA" id="ARBA00023194"/>
    </source>
</evidence>
<dbReference type="Pfam" id="PF08659">
    <property type="entry name" value="KR"/>
    <property type="match status" value="1"/>
</dbReference>
<feature type="domain" description="Ketosynthase family 3 (KS3)" evidence="10">
    <location>
        <begin position="35"/>
        <end position="466"/>
    </location>
</feature>
<dbReference type="Gene3D" id="3.40.47.10">
    <property type="match status" value="2"/>
</dbReference>
<dbReference type="InterPro" id="IPR041618">
    <property type="entry name" value="PKS_DE"/>
</dbReference>
<dbReference type="InterPro" id="IPR050091">
    <property type="entry name" value="PKS_NRPS_Biosynth_Enz"/>
</dbReference>
<evidence type="ECO:0000256" key="2">
    <source>
        <dbReference type="ARBA" id="ARBA00022450"/>
    </source>
</evidence>
<dbReference type="Gene3D" id="3.40.366.10">
    <property type="entry name" value="Malonyl-Coenzyme A Acyl Carrier Protein, domain 2"/>
    <property type="match status" value="2"/>
</dbReference>
<name>A0ABS1NN08_9ACTN</name>
<feature type="domain" description="Ketosynthase family 3 (KS3)" evidence="10">
    <location>
        <begin position="1592"/>
        <end position="2015"/>
    </location>
</feature>
<dbReference type="SUPFAM" id="SSF55048">
    <property type="entry name" value="Probable ACP-binding domain of malonyl-CoA ACP transacylase"/>
    <property type="match status" value="1"/>
</dbReference>
<dbReference type="Gene3D" id="3.40.50.720">
    <property type="entry name" value="NAD(P)-binding Rossmann-like Domain"/>
    <property type="match status" value="1"/>
</dbReference>
<dbReference type="EMBL" id="JAERRF010000029">
    <property type="protein sequence ID" value="MBL1101481.1"/>
    <property type="molecule type" value="Genomic_DNA"/>
</dbReference>
<dbReference type="InterPro" id="IPR018201">
    <property type="entry name" value="Ketoacyl_synth_AS"/>
</dbReference>
<dbReference type="CDD" id="cd00833">
    <property type="entry name" value="PKS"/>
    <property type="match status" value="2"/>
</dbReference>
<keyword evidence="4" id="KW-0808">Transferase</keyword>
<organism evidence="11 12">
    <name type="scientific">Streptomyces coffeae</name>
    <dbReference type="NCBI Taxonomy" id="621382"/>
    <lineage>
        <taxon>Bacteria</taxon>
        <taxon>Bacillati</taxon>
        <taxon>Actinomycetota</taxon>
        <taxon>Actinomycetes</taxon>
        <taxon>Kitasatosporales</taxon>
        <taxon>Streptomycetaceae</taxon>
        <taxon>Streptomyces</taxon>
    </lineage>
</organism>
<dbReference type="SMART" id="SM01294">
    <property type="entry name" value="PKS_PP_betabranch"/>
    <property type="match status" value="1"/>
</dbReference>
<dbReference type="Pfam" id="PF00109">
    <property type="entry name" value="ketoacyl-synt"/>
    <property type="match status" value="2"/>
</dbReference>
<dbReference type="PROSITE" id="PS52004">
    <property type="entry name" value="KS3_2"/>
    <property type="match status" value="2"/>
</dbReference>
<dbReference type="InterPro" id="IPR006162">
    <property type="entry name" value="Ppantetheine_attach_site"/>
</dbReference>
<dbReference type="InterPro" id="IPR020841">
    <property type="entry name" value="PKS_Beta-ketoAc_synthase_dom"/>
</dbReference>
<gene>
    <name evidence="11" type="ORF">JK363_33420</name>
</gene>
<dbReference type="InterPro" id="IPR014030">
    <property type="entry name" value="Ketoacyl_synth_N"/>
</dbReference>
<dbReference type="Pfam" id="PF18369">
    <property type="entry name" value="PKS_DE"/>
    <property type="match status" value="1"/>
</dbReference>
<dbReference type="SUPFAM" id="SSF51735">
    <property type="entry name" value="NAD(P)-binding Rossmann-fold domains"/>
    <property type="match status" value="2"/>
</dbReference>
<dbReference type="PROSITE" id="PS50075">
    <property type="entry name" value="CARRIER"/>
    <property type="match status" value="1"/>
</dbReference>
<keyword evidence="6" id="KW-0511">Multifunctional enzyme</keyword>
<keyword evidence="5" id="KW-0045">Antibiotic biosynthesis</keyword>
<dbReference type="Gene3D" id="3.10.450.50">
    <property type="match status" value="1"/>
</dbReference>
<dbReference type="Pfam" id="PF12680">
    <property type="entry name" value="SnoaL_2"/>
    <property type="match status" value="1"/>
</dbReference>
<keyword evidence="3" id="KW-0597">Phosphoprotein</keyword>
<dbReference type="InterPro" id="IPR016039">
    <property type="entry name" value="Thiolase-like"/>
</dbReference>
<dbReference type="Pfam" id="PF02801">
    <property type="entry name" value="Ketoacyl-synt_C"/>
    <property type="match status" value="2"/>
</dbReference>
<proteinExistence type="predicted"/>